<evidence type="ECO:0000313" key="3">
    <source>
        <dbReference type="Proteomes" id="UP000237105"/>
    </source>
</evidence>
<protein>
    <recommendedName>
        <fullName evidence="1">DUF4283 domain-containing protein</fullName>
    </recommendedName>
</protein>
<sequence>MEDIVGLCKSLNISKDEEKELRLDDDLLAENIVDLQTNLVGKILINKPFNRGVFKKVLQYIWGMHKGINIKEIGLNIFVFSFNCGLEKNRVLEIETWNFNKAFSVLKDFDGRRESPRSREFRFTKFWMQMHNLPLHGMTEVVSHFLANQIGKCIEVEKDSKGKCWGVWVLIDISKPLRQGAKVRLGTGGPTSLGRV</sequence>
<evidence type="ECO:0000259" key="1">
    <source>
        <dbReference type="Pfam" id="PF14111"/>
    </source>
</evidence>
<dbReference type="InterPro" id="IPR040256">
    <property type="entry name" value="At4g02000-like"/>
</dbReference>
<name>A0A2P5E156_PARAD</name>
<dbReference type="Proteomes" id="UP000237105">
    <property type="component" value="Unassembled WGS sequence"/>
</dbReference>
<keyword evidence="3" id="KW-1185">Reference proteome</keyword>
<accession>A0A2P5E156</accession>
<organism evidence="2 3">
    <name type="scientific">Parasponia andersonii</name>
    <name type="common">Sponia andersonii</name>
    <dbReference type="NCBI Taxonomy" id="3476"/>
    <lineage>
        <taxon>Eukaryota</taxon>
        <taxon>Viridiplantae</taxon>
        <taxon>Streptophyta</taxon>
        <taxon>Embryophyta</taxon>
        <taxon>Tracheophyta</taxon>
        <taxon>Spermatophyta</taxon>
        <taxon>Magnoliopsida</taxon>
        <taxon>eudicotyledons</taxon>
        <taxon>Gunneridae</taxon>
        <taxon>Pentapetalae</taxon>
        <taxon>rosids</taxon>
        <taxon>fabids</taxon>
        <taxon>Rosales</taxon>
        <taxon>Cannabaceae</taxon>
        <taxon>Parasponia</taxon>
    </lineage>
</organism>
<proteinExistence type="predicted"/>
<reference evidence="3" key="1">
    <citation type="submission" date="2016-06" db="EMBL/GenBank/DDBJ databases">
        <title>Parallel loss of symbiosis genes in relatives of nitrogen-fixing non-legume Parasponia.</title>
        <authorList>
            <person name="Van Velzen R."/>
            <person name="Holmer R."/>
            <person name="Bu F."/>
            <person name="Rutten L."/>
            <person name="Van Zeijl A."/>
            <person name="Liu W."/>
            <person name="Santuari L."/>
            <person name="Cao Q."/>
            <person name="Sharma T."/>
            <person name="Shen D."/>
            <person name="Roswanjaya Y."/>
            <person name="Wardhani T."/>
            <person name="Kalhor M.S."/>
            <person name="Jansen J."/>
            <person name="Van den Hoogen J."/>
            <person name="Gungor B."/>
            <person name="Hartog M."/>
            <person name="Hontelez J."/>
            <person name="Verver J."/>
            <person name="Yang W.-C."/>
            <person name="Schijlen E."/>
            <person name="Repin R."/>
            <person name="Schilthuizen M."/>
            <person name="Schranz E."/>
            <person name="Heidstra R."/>
            <person name="Miyata K."/>
            <person name="Fedorova E."/>
            <person name="Kohlen W."/>
            <person name="Bisseling T."/>
            <person name="Smit S."/>
            <person name="Geurts R."/>
        </authorList>
    </citation>
    <scope>NUCLEOTIDE SEQUENCE [LARGE SCALE GENOMIC DNA]</scope>
    <source>
        <strain evidence="3">cv. WU1-14</strain>
    </source>
</reference>
<dbReference type="AlphaFoldDB" id="A0A2P5E156"/>
<dbReference type="Pfam" id="PF14111">
    <property type="entry name" value="DUF4283"/>
    <property type="match status" value="1"/>
</dbReference>
<feature type="domain" description="DUF4283" evidence="1">
    <location>
        <begin position="34"/>
        <end position="103"/>
    </location>
</feature>
<dbReference type="PANTHER" id="PTHR31286">
    <property type="entry name" value="GLYCINE-RICH CELL WALL STRUCTURAL PROTEIN 1.8-LIKE"/>
    <property type="match status" value="1"/>
</dbReference>
<comment type="caution">
    <text evidence="2">The sequence shown here is derived from an EMBL/GenBank/DDBJ whole genome shotgun (WGS) entry which is preliminary data.</text>
</comment>
<dbReference type="PANTHER" id="PTHR31286:SF167">
    <property type="entry name" value="OS09G0268800 PROTEIN"/>
    <property type="match status" value="1"/>
</dbReference>
<evidence type="ECO:0000313" key="2">
    <source>
        <dbReference type="EMBL" id="PON79279.1"/>
    </source>
</evidence>
<dbReference type="STRING" id="3476.A0A2P5E156"/>
<dbReference type="OrthoDB" id="1164717at2759"/>
<gene>
    <name evidence="2" type="ORF">PanWU01x14_013950</name>
</gene>
<dbReference type="EMBL" id="JXTB01000005">
    <property type="protein sequence ID" value="PON79279.1"/>
    <property type="molecule type" value="Genomic_DNA"/>
</dbReference>
<dbReference type="InterPro" id="IPR025558">
    <property type="entry name" value="DUF4283"/>
</dbReference>